<dbReference type="AlphaFoldDB" id="A0AAX6I2V8"/>
<evidence type="ECO:0000259" key="1">
    <source>
        <dbReference type="Pfam" id="PF13966"/>
    </source>
</evidence>
<keyword evidence="3" id="KW-1185">Reference proteome</keyword>
<dbReference type="Proteomes" id="UP001140949">
    <property type="component" value="Unassembled WGS sequence"/>
</dbReference>
<dbReference type="EMBL" id="JANAVB010005057">
    <property type="protein sequence ID" value="KAJ6847640.1"/>
    <property type="molecule type" value="Genomic_DNA"/>
</dbReference>
<dbReference type="Pfam" id="PF13966">
    <property type="entry name" value="zf-RVT"/>
    <property type="match status" value="1"/>
</dbReference>
<gene>
    <name evidence="2" type="ORF">M6B38_276555</name>
</gene>
<organism evidence="2 3">
    <name type="scientific">Iris pallida</name>
    <name type="common">Sweet iris</name>
    <dbReference type="NCBI Taxonomy" id="29817"/>
    <lineage>
        <taxon>Eukaryota</taxon>
        <taxon>Viridiplantae</taxon>
        <taxon>Streptophyta</taxon>
        <taxon>Embryophyta</taxon>
        <taxon>Tracheophyta</taxon>
        <taxon>Spermatophyta</taxon>
        <taxon>Magnoliopsida</taxon>
        <taxon>Liliopsida</taxon>
        <taxon>Asparagales</taxon>
        <taxon>Iridaceae</taxon>
        <taxon>Iridoideae</taxon>
        <taxon>Irideae</taxon>
        <taxon>Iris</taxon>
    </lineage>
</organism>
<accession>A0AAX6I2V8</accession>
<sequence length="199" mass="22401">MSTGASDRYLQEHEGWTTTDLWLDPWVGSRSLLEILGGQLDREAGRGLTCSGSSEMEFGGQKHILILQLAEEIRLVTIDESQQADSWSWAGPGTGGGSGLFCFRSCYDLVRSHHDRAEEVDFIWGKGVARKMQLCAYRLLRGRLMTRDRLLRFGMQIRTPNVCYVMRRMSLWGISSLYARCPGTFGPSSVAAERRSWDG</sequence>
<dbReference type="InterPro" id="IPR026960">
    <property type="entry name" value="RVT-Znf"/>
</dbReference>
<feature type="domain" description="Reverse transcriptase zinc-binding" evidence="1">
    <location>
        <begin position="101"/>
        <end position="165"/>
    </location>
</feature>
<evidence type="ECO:0000313" key="2">
    <source>
        <dbReference type="EMBL" id="KAJ6847640.1"/>
    </source>
</evidence>
<reference evidence="2" key="1">
    <citation type="journal article" date="2023" name="GigaByte">
        <title>Genome assembly of the bearded iris, Iris pallida Lam.</title>
        <authorList>
            <person name="Bruccoleri R.E."/>
            <person name="Oakeley E.J."/>
            <person name="Faust A.M.E."/>
            <person name="Altorfer M."/>
            <person name="Dessus-Babus S."/>
            <person name="Burckhardt D."/>
            <person name="Oertli M."/>
            <person name="Naumann U."/>
            <person name="Petersen F."/>
            <person name="Wong J."/>
        </authorList>
    </citation>
    <scope>NUCLEOTIDE SEQUENCE</scope>
    <source>
        <strain evidence="2">GSM-AAB239-AS_SAM_17_03QT</strain>
    </source>
</reference>
<proteinExistence type="predicted"/>
<evidence type="ECO:0000313" key="3">
    <source>
        <dbReference type="Proteomes" id="UP001140949"/>
    </source>
</evidence>
<comment type="caution">
    <text evidence="2">The sequence shown here is derived from an EMBL/GenBank/DDBJ whole genome shotgun (WGS) entry which is preliminary data.</text>
</comment>
<name>A0AAX6I2V8_IRIPA</name>
<reference evidence="2" key="2">
    <citation type="submission" date="2023-04" db="EMBL/GenBank/DDBJ databases">
        <authorList>
            <person name="Bruccoleri R.E."/>
            <person name="Oakeley E.J."/>
            <person name="Faust A.-M."/>
            <person name="Dessus-Babus S."/>
            <person name="Altorfer M."/>
            <person name="Burckhardt D."/>
            <person name="Oertli M."/>
            <person name="Naumann U."/>
            <person name="Petersen F."/>
            <person name="Wong J."/>
        </authorList>
    </citation>
    <scope>NUCLEOTIDE SEQUENCE</scope>
    <source>
        <strain evidence="2">GSM-AAB239-AS_SAM_17_03QT</strain>
        <tissue evidence="2">Leaf</tissue>
    </source>
</reference>
<protein>
    <recommendedName>
        <fullName evidence="1">Reverse transcriptase zinc-binding domain-containing protein</fullName>
    </recommendedName>
</protein>